<dbReference type="EMBL" id="GEBQ01000953">
    <property type="protein sequence ID" value="JAT39024.1"/>
    <property type="molecule type" value="Transcribed_RNA"/>
</dbReference>
<gene>
    <name evidence="3" type="ORF">g.13705</name>
</gene>
<keyword evidence="2" id="KW-0732">Signal</keyword>
<sequence>MRGSLLALFTVTIICLVQYSSGRSALTLQDVGFEGDLEEFGNLDWLNLQRTKRSPDRHENRRDRHRKEESDEDENRDKSKDRDHSRSSEEDDTGERPRPPKPPG</sequence>
<dbReference type="AlphaFoldDB" id="A0A1B6MSW8"/>
<feature type="region of interest" description="Disordered" evidence="1">
    <location>
        <begin position="46"/>
        <end position="104"/>
    </location>
</feature>
<proteinExistence type="predicted"/>
<accession>A0A1B6MSW8</accession>
<reference evidence="3" key="1">
    <citation type="submission" date="2015-11" db="EMBL/GenBank/DDBJ databases">
        <title>De novo transcriptome assembly of four potential Pierce s Disease insect vectors from Arizona vineyards.</title>
        <authorList>
            <person name="Tassone E.E."/>
        </authorList>
    </citation>
    <scope>NUCLEOTIDE SEQUENCE</scope>
</reference>
<feature type="compositionally biased region" description="Basic and acidic residues" evidence="1">
    <location>
        <begin position="53"/>
        <end position="98"/>
    </location>
</feature>
<evidence type="ECO:0000256" key="2">
    <source>
        <dbReference type="SAM" id="SignalP"/>
    </source>
</evidence>
<feature type="non-terminal residue" evidence="3">
    <location>
        <position position="104"/>
    </location>
</feature>
<protein>
    <recommendedName>
        <fullName evidence="4">Secreted protein</fullName>
    </recommendedName>
</protein>
<feature type="signal peptide" evidence="2">
    <location>
        <begin position="1"/>
        <end position="22"/>
    </location>
</feature>
<evidence type="ECO:0000256" key="1">
    <source>
        <dbReference type="SAM" id="MobiDB-lite"/>
    </source>
</evidence>
<evidence type="ECO:0000313" key="3">
    <source>
        <dbReference type="EMBL" id="JAT39024.1"/>
    </source>
</evidence>
<feature type="chain" id="PRO_5008588487" description="Secreted protein" evidence="2">
    <location>
        <begin position="23"/>
        <end position="104"/>
    </location>
</feature>
<name>A0A1B6MSW8_9HEMI</name>
<organism evidence="3">
    <name type="scientific">Graphocephala atropunctata</name>
    <dbReference type="NCBI Taxonomy" id="36148"/>
    <lineage>
        <taxon>Eukaryota</taxon>
        <taxon>Metazoa</taxon>
        <taxon>Ecdysozoa</taxon>
        <taxon>Arthropoda</taxon>
        <taxon>Hexapoda</taxon>
        <taxon>Insecta</taxon>
        <taxon>Pterygota</taxon>
        <taxon>Neoptera</taxon>
        <taxon>Paraneoptera</taxon>
        <taxon>Hemiptera</taxon>
        <taxon>Auchenorrhyncha</taxon>
        <taxon>Membracoidea</taxon>
        <taxon>Cicadellidae</taxon>
        <taxon>Cicadellinae</taxon>
        <taxon>Cicadellini</taxon>
        <taxon>Graphocephala</taxon>
    </lineage>
</organism>
<evidence type="ECO:0008006" key="4">
    <source>
        <dbReference type="Google" id="ProtNLM"/>
    </source>
</evidence>